<evidence type="ECO:0000313" key="5">
    <source>
        <dbReference type="Proteomes" id="UP000235616"/>
    </source>
</evidence>
<comment type="caution">
    <text evidence="4">The sequence shown here is derived from an EMBL/GenBank/DDBJ whole genome shotgun (WGS) entry which is preliminary data.</text>
</comment>
<name>A0A2N7VVG7_9BURK</name>
<sequence length="122" mass="13093">MGLPVLVVDDSTLARRLLINALPEAWDVEITQAANGTDALAAYREGRASVMFLDLTMPGMTGFDVLETVRAEGLDSFVIVVSADIQPEAKARVKALGAVAFIDKPVTSAKLLPVLKEYGLYE</sequence>
<reference evidence="4 5" key="1">
    <citation type="submission" date="2018-01" db="EMBL/GenBank/DDBJ databases">
        <title>Whole genome analyses suggest that Burkholderia sensu lato contains two further novel genera in the rhizoxinica-symbiotica group Mycetohabitans gen. nov., and Trinickia gen. nov.: implications for the evolution of diazotrophy and nodulation in the Burkholderiaceae.</title>
        <authorList>
            <person name="Estrada-de los Santos P."/>
            <person name="Palmer M."/>
            <person name="Chavez-Ramirez B."/>
            <person name="Beukes C."/>
            <person name="Steenkamp E.T."/>
            <person name="Hirsch A.M."/>
            <person name="Manyaka P."/>
            <person name="Maluk M."/>
            <person name="Lafos M."/>
            <person name="Crook M."/>
            <person name="Gross E."/>
            <person name="Simon M.F."/>
            <person name="Bueno dos Reis Junior F."/>
            <person name="Poole P.S."/>
            <person name="Venter S.N."/>
            <person name="James E.K."/>
        </authorList>
    </citation>
    <scope>NUCLEOTIDE SEQUENCE [LARGE SCALE GENOMIC DNA]</scope>
    <source>
        <strain evidence="4 5">GIMN1.004</strain>
    </source>
</reference>
<gene>
    <name evidence="4" type="ORF">C0Z18_08010</name>
</gene>
<dbReference type="OrthoDB" id="281471at2"/>
<dbReference type="InterPro" id="IPR050595">
    <property type="entry name" value="Bact_response_regulator"/>
</dbReference>
<dbReference type="InterPro" id="IPR001789">
    <property type="entry name" value="Sig_transdc_resp-reg_receiver"/>
</dbReference>
<keyword evidence="1 2" id="KW-0597">Phosphoprotein</keyword>
<dbReference type="PANTHER" id="PTHR44591:SF24">
    <property type="entry name" value="PROTEIN-GLUTAMATE METHYLESTERASE_PROTEIN-GLUTAMINE GLUTAMINASE 1"/>
    <property type="match status" value="1"/>
</dbReference>
<evidence type="ECO:0000256" key="1">
    <source>
        <dbReference type="ARBA" id="ARBA00022553"/>
    </source>
</evidence>
<dbReference type="CDD" id="cd17593">
    <property type="entry name" value="REC_CheC-like"/>
    <property type="match status" value="1"/>
</dbReference>
<dbReference type="AlphaFoldDB" id="A0A2N7VVG7"/>
<dbReference type="SUPFAM" id="SSF52172">
    <property type="entry name" value="CheY-like"/>
    <property type="match status" value="1"/>
</dbReference>
<dbReference type="RefSeq" id="WP_102644871.1">
    <property type="nucleotide sequence ID" value="NZ_PNYA01000006.1"/>
</dbReference>
<protein>
    <submittedName>
        <fullName evidence="4">Response regulator</fullName>
    </submittedName>
</protein>
<evidence type="ECO:0000313" key="4">
    <source>
        <dbReference type="EMBL" id="PMS21129.1"/>
    </source>
</evidence>
<feature type="domain" description="Response regulatory" evidence="3">
    <location>
        <begin position="4"/>
        <end position="119"/>
    </location>
</feature>
<dbReference type="PROSITE" id="PS50110">
    <property type="entry name" value="RESPONSE_REGULATORY"/>
    <property type="match status" value="1"/>
</dbReference>
<dbReference type="InterPro" id="IPR011006">
    <property type="entry name" value="CheY-like_superfamily"/>
</dbReference>
<evidence type="ECO:0000256" key="2">
    <source>
        <dbReference type="PROSITE-ProRule" id="PRU00169"/>
    </source>
</evidence>
<dbReference type="GO" id="GO:0000160">
    <property type="term" value="P:phosphorelay signal transduction system"/>
    <property type="evidence" value="ECO:0007669"/>
    <property type="project" value="InterPro"/>
</dbReference>
<keyword evidence="5" id="KW-1185">Reference proteome</keyword>
<dbReference type="Pfam" id="PF00072">
    <property type="entry name" value="Response_reg"/>
    <property type="match status" value="1"/>
</dbReference>
<accession>A0A2N7VVG7</accession>
<feature type="modified residue" description="4-aspartylphosphate" evidence="2">
    <location>
        <position position="54"/>
    </location>
</feature>
<evidence type="ECO:0000259" key="3">
    <source>
        <dbReference type="PROSITE" id="PS50110"/>
    </source>
</evidence>
<dbReference type="Gene3D" id="3.40.50.2300">
    <property type="match status" value="1"/>
</dbReference>
<organism evidence="4 5">
    <name type="scientific">Trinickia dabaoshanensis</name>
    <dbReference type="NCBI Taxonomy" id="564714"/>
    <lineage>
        <taxon>Bacteria</taxon>
        <taxon>Pseudomonadati</taxon>
        <taxon>Pseudomonadota</taxon>
        <taxon>Betaproteobacteria</taxon>
        <taxon>Burkholderiales</taxon>
        <taxon>Burkholderiaceae</taxon>
        <taxon>Trinickia</taxon>
    </lineage>
</organism>
<dbReference type="SMART" id="SM00448">
    <property type="entry name" value="REC"/>
    <property type="match status" value="1"/>
</dbReference>
<dbReference type="Proteomes" id="UP000235616">
    <property type="component" value="Unassembled WGS sequence"/>
</dbReference>
<dbReference type="PANTHER" id="PTHR44591">
    <property type="entry name" value="STRESS RESPONSE REGULATOR PROTEIN 1"/>
    <property type="match status" value="1"/>
</dbReference>
<proteinExistence type="predicted"/>
<dbReference type="EMBL" id="PNYA01000006">
    <property type="protein sequence ID" value="PMS21129.1"/>
    <property type="molecule type" value="Genomic_DNA"/>
</dbReference>